<reference evidence="1" key="2">
    <citation type="journal article" date="2022" name="New Phytol.">
        <title>Evolutionary transition to the ectomycorrhizal habit in the genomes of a hyperdiverse lineage of mushroom-forming fungi.</title>
        <authorList>
            <person name="Looney B."/>
            <person name="Miyauchi S."/>
            <person name="Morin E."/>
            <person name="Drula E."/>
            <person name="Courty P.E."/>
            <person name="Kohler A."/>
            <person name="Kuo A."/>
            <person name="LaButti K."/>
            <person name="Pangilinan J."/>
            <person name="Lipzen A."/>
            <person name="Riley R."/>
            <person name="Andreopoulos W."/>
            <person name="He G."/>
            <person name="Johnson J."/>
            <person name="Nolan M."/>
            <person name="Tritt A."/>
            <person name="Barry K.W."/>
            <person name="Grigoriev I.V."/>
            <person name="Nagy L.G."/>
            <person name="Hibbett D."/>
            <person name="Henrissat B."/>
            <person name="Matheny P.B."/>
            <person name="Labbe J."/>
            <person name="Martin F.M."/>
        </authorList>
    </citation>
    <scope>NUCLEOTIDE SEQUENCE</scope>
    <source>
        <strain evidence="1">FP105234-sp</strain>
    </source>
</reference>
<reference evidence="1" key="1">
    <citation type="submission" date="2021-02" db="EMBL/GenBank/DDBJ databases">
        <authorList>
            <consortium name="DOE Joint Genome Institute"/>
            <person name="Ahrendt S."/>
            <person name="Looney B.P."/>
            <person name="Miyauchi S."/>
            <person name="Morin E."/>
            <person name="Drula E."/>
            <person name="Courty P.E."/>
            <person name="Chicoki N."/>
            <person name="Fauchery L."/>
            <person name="Kohler A."/>
            <person name="Kuo A."/>
            <person name="Labutti K."/>
            <person name="Pangilinan J."/>
            <person name="Lipzen A."/>
            <person name="Riley R."/>
            <person name="Andreopoulos W."/>
            <person name="He G."/>
            <person name="Johnson J."/>
            <person name="Barry K.W."/>
            <person name="Grigoriev I.V."/>
            <person name="Nagy L."/>
            <person name="Hibbett D."/>
            <person name="Henrissat B."/>
            <person name="Matheny P.B."/>
            <person name="Labbe J."/>
            <person name="Martin F."/>
        </authorList>
    </citation>
    <scope>NUCLEOTIDE SEQUENCE</scope>
    <source>
        <strain evidence="1">FP105234-sp</strain>
    </source>
</reference>
<sequence length="153" mass="17414">QDASHKVSAFSTGTATGTLRRHLYTEHLPDWVRVCDESKIKITAAEALPFVNAHRESVQPGRLQDAGKPGIPRKKFTNEAFVDALVEFIVADDQSLNVIESRHLRSIFLMLREELRESDIPGRTTIRHRIKEQLEDHFLELSRVMRVGHAPLP</sequence>
<dbReference type="EMBL" id="MU276330">
    <property type="protein sequence ID" value="KAI0039264.1"/>
    <property type="molecule type" value="Genomic_DNA"/>
</dbReference>
<accession>A0ACB8R569</accession>
<comment type="caution">
    <text evidence="1">The sequence shown here is derived from an EMBL/GenBank/DDBJ whole genome shotgun (WGS) entry which is preliminary data.</text>
</comment>
<gene>
    <name evidence="1" type="ORF">FA95DRAFT_1504405</name>
</gene>
<evidence type="ECO:0000313" key="1">
    <source>
        <dbReference type="EMBL" id="KAI0039264.1"/>
    </source>
</evidence>
<protein>
    <submittedName>
        <fullName evidence="1">Uncharacterized protein</fullName>
    </submittedName>
</protein>
<dbReference type="Proteomes" id="UP000814033">
    <property type="component" value="Unassembled WGS sequence"/>
</dbReference>
<name>A0ACB8R569_9AGAM</name>
<feature type="non-terminal residue" evidence="1">
    <location>
        <position position="1"/>
    </location>
</feature>
<proteinExistence type="predicted"/>
<evidence type="ECO:0000313" key="2">
    <source>
        <dbReference type="Proteomes" id="UP000814033"/>
    </source>
</evidence>
<keyword evidence="2" id="KW-1185">Reference proteome</keyword>
<organism evidence="1 2">
    <name type="scientific">Auriscalpium vulgare</name>
    <dbReference type="NCBI Taxonomy" id="40419"/>
    <lineage>
        <taxon>Eukaryota</taxon>
        <taxon>Fungi</taxon>
        <taxon>Dikarya</taxon>
        <taxon>Basidiomycota</taxon>
        <taxon>Agaricomycotina</taxon>
        <taxon>Agaricomycetes</taxon>
        <taxon>Russulales</taxon>
        <taxon>Auriscalpiaceae</taxon>
        <taxon>Auriscalpium</taxon>
    </lineage>
</organism>